<dbReference type="PANTHER" id="PTHR33204">
    <property type="entry name" value="TRANSCRIPTIONAL REGULATOR, MARR FAMILY"/>
    <property type="match status" value="1"/>
</dbReference>
<evidence type="ECO:0000256" key="3">
    <source>
        <dbReference type="ARBA" id="ARBA00023163"/>
    </source>
</evidence>
<proteinExistence type="predicted"/>
<dbReference type="STRING" id="758803.SAMN05421803_101825"/>
<evidence type="ECO:0000256" key="2">
    <source>
        <dbReference type="ARBA" id="ARBA00023125"/>
    </source>
</evidence>
<keyword evidence="3" id="KW-0804">Transcription</keyword>
<dbReference type="InterPro" id="IPR036388">
    <property type="entry name" value="WH-like_DNA-bd_sf"/>
</dbReference>
<dbReference type="SUPFAM" id="SSF46785">
    <property type="entry name" value="Winged helix' DNA-binding domain"/>
    <property type="match status" value="1"/>
</dbReference>
<evidence type="ECO:0000313" key="5">
    <source>
        <dbReference type="EMBL" id="SHI64745.1"/>
    </source>
</evidence>
<evidence type="ECO:0000313" key="6">
    <source>
        <dbReference type="Proteomes" id="UP000184452"/>
    </source>
</evidence>
<dbReference type="GO" id="GO:0003677">
    <property type="term" value="F:DNA binding"/>
    <property type="evidence" value="ECO:0007669"/>
    <property type="project" value="UniProtKB-KW"/>
</dbReference>
<dbReference type="RefSeq" id="WP_073375033.1">
    <property type="nucleotide sequence ID" value="NZ_FQZK01000001.1"/>
</dbReference>
<dbReference type="EMBL" id="FQZK01000001">
    <property type="protein sequence ID" value="SHI64745.1"/>
    <property type="molecule type" value="Genomic_DNA"/>
</dbReference>
<dbReference type="InterPro" id="IPR002577">
    <property type="entry name" value="HTH_HxlR"/>
</dbReference>
<dbReference type="Proteomes" id="UP000184452">
    <property type="component" value="Unassembled WGS sequence"/>
</dbReference>
<dbReference type="Pfam" id="PF01638">
    <property type="entry name" value="HxlR"/>
    <property type="match status" value="1"/>
</dbReference>
<gene>
    <name evidence="5" type="ORF">SAMN05421803_101825</name>
</gene>
<dbReference type="AlphaFoldDB" id="A0A1M6CUI4"/>
<reference evidence="5 6" key="1">
    <citation type="submission" date="2016-11" db="EMBL/GenBank/DDBJ databases">
        <authorList>
            <person name="Jaros S."/>
            <person name="Januszkiewicz K."/>
            <person name="Wedrychowicz H."/>
        </authorList>
    </citation>
    <scope>NUCLEOTIDE SEQUENCE [LARGE SCALE GENOMIC DNA]</scope>
    <source>
        <strain evidence="5 6">CGMCC 4.5723</strain>
    </source>
</reference>
<evidence type="ECO:0000256" key="1">
    <source>
        <dbReference type="ARBA" id="ARBA00023015"/>
    </source>
</evidence>
<keyword evidence="1" id="KW-0805">Transcription regulation</keyword>
<dbReference type="PROSITE" id="PS51118">
    <property type="entry name" value="HTH_HXLR"/>
    <property type="match status" value="1"/>
</dbReference>
<dbReference type="InterPro" id="IPR036390">
    <property type="entry name" value="WH_DNA-bd_sf"/>
</dbReference>
<feature type="domain" description="HTH hxlR-type" evidence="4">
    <location>
        <begin position="17"/>
        <end position="115"/>
    </location>
</feature>
<keyword evidence="6" id="KW-1185">Reference proteome</keyword>
<keyword evidence="2 5" id="KW-0238">DNA-binding</keyword>
<dbReference type="PANTHER" id="PTHR33204:SF37">
    <property type="entry name" value="HTH-TYPE TRANSCRIPTIONAL REGULATOR YODB"/>
    <property type="match status" value="1"/>
</dbReference>
<sequence>MSIAGGLPQGEVFSADCPSRRLLGEVTSKWGVLVLVALKDGPMRWSGLLRRIQGVSEKMLARTLRSFEAEGLVLRDARPVVPPHVEYSLTPAGREVTERLVPLVAWTEEHAARAAAHGERSPAGSGPRP</sequence>
<organism evidence="5 6">
    <name type="scientific">Nocardiopsis flavescens</name>
    <dbReference type="NCBI Taxonomy" id="758803"/>
    <lineage>
        <taxon>Bacteria</taxon>
        <taxon>Bacillati</taxon>
        <taxon>Actinomycetota</taxon>
        <taxon>Actinomycetes</taxon>
        <taxon>Streptosporangiales</taxon>
        <taxon>Nocardiopsidaceae</taxon>
        <taxon>Nocardiopsis</taxon>
    </lineage>
</organism>
<dbReference type="Gene3D" id="1.10.10.10">
    <property type="entry name" value="Winged helix-like DNA-binding domain superfamily/Winged helix DNA-binding domain"/>
    <property type="match status" value="1"/>
</dbReference>
<name>A0A1M6CUI4_9ACTN</name>
<accession>A0A1M6CUI4</accession>
<protein>
    <submittedName>
        <fullName evidence="5">DNA-binding transcriptional regulator, HxlR family</fullName>
    </submittedName>
</protein>
<evidence type="ECO:0000259" key="4">
    <source>
        <dbReference type="PROSITE" id="PS51118"/>
    </source>
</evidence>